<keyword evidence="1" id="KW-0812">Transmembrane</keyword>
<keyword evidence="1" id="KW-1133">Transmembrane helix</keyword>
<feature type="transmembrane region" description="Helical" evidence="1">
    <location>
        <begin position="133"/>
        <end position="155"/>
    </location>
</feature>
<keyword evidence="1" id="KW-0472">Membrane</keyword>
<sequence>MPITAGSAGRSFWAAALCLPLFLVLRLLLGEQALTGRLVVAELIGFVAGWAAYALATLPLATSCGRQALWPRFVATWNWVSLVQYGIILVLSLVVNELPGWLGQGVQLAGLGYALWLQWFATGLALQVAGRHAAGFVLLDLFMGLLLSSVVTSLAG</sequence>
<feature type="transmembrane region" description="Helical" evidence="1">
    <location>
        <begin position="40"/>
        <end position="61"/>
    </location>
</feature>
<dbReference type="Proteomes" id="UP001518989">
    <property type="component" value="Unassembled WGS sequence"/>
</dbReference>
<dbReference type="EMBL" id="JACTNG010000005">
    <property type="protein sequence ID" value="MBO1079590.1"/>
    <property type="molecule type" value="Genomic_DNA"/>
</dbReference>
<reference evidence="2 3" key="1">
    <citation type="submission" date="2020-09" db="EMBL/GenBank/DDBJ databases">
        <title>Roseomonas.</title>
        <authorList>
            <person name="Zhu W."/>
        </authorList>
    </citation>
    <scope>NUCLEOTIDE SEQUENCE [LARGE SCALE GENOMIC DNA]</scope>
    <source>
        <strain evidence="2 3">573</strain>
    </source>
</reference>
<organism evidence="2 3">
    <name type="scientific">Roseomonas haemaphysalidis</name>
    <dbReference type="NCBI Taxonomy" id="2768162"/>
    <lineage>
        <taxon>Bacteria</taxon>
        <taxon>Pseudomonadati</taxon>
        <taxon>Pseudomonadota</taxon>
        <taxon>Alphaproteobacteria</taxon>
        <taxon>Acetobacterales</taxon>
        <taxon>Roseomonadaceae</taxon>
        <taxon>Roseomonas</taxon>
    </lineage>
</organism>
<name>A0ABS3KQ60_9PROT</name>
<feature type="transmembrane region" description="Helical" evidence="1">
    <location>
        <begin position="101"/>
        <end position="121"/>
    </location>
</feature>
<comment type="caution">
    <text evidence="2">The sequence shown here is derived from an EMBL/GenBank/DDBJ whole genome shotgun (WGS) entry which is preliminary data.</text>
</comment>
<gene>
    <name evidence="2" type="ORF">IAI61_11165</name>
</gene>
<accession>A0ABS3KQ60</accession>
<proteinExistence type="predicted"/>
<protein>
    <submittedName>
        <fullName evidence="2">Uncharacterized protein</fullName>
    </submittedName>
</protein>
<dbReference type="RefSeq" id="WP_207417244.1">
    <property type="nucleotide sequence ID" value="NZ_CP061177.1"/>
</dbReference>
<evidence type="ECO:0000313" key="2">
    <source>
        <dbReference type="EMBL" id="MBO1079590.1"/>
    </source>
</evidence>
<evidence type="ECO:0000256" key="1">
    <source>
        <dbReference type="SAM" id="Phobius"/>
    </source>
</evidence>
<feature type="transmembrane region" description="Helical" evidence="1">
    <location>
        <begin position="73"/>
        <end position="95"/>
    </location>
</feature>
<evidence type="ECO:0000313" key="3">
    <source>
        <dbReference type="Proteomes" id="UP001518989"/>
    </source>
</evidence>
<keyword evidence="3" id="KW-1185">Reference proteome</keyword>